<evidence type="ECO:0000256" key="2">
    <source>
        <dbReference type="ARBA" id="ARBA00005466"/>
    </source>
</evidence>
<organism evidence="7 8">
    <name type="scientific">Jiangella alba</name>
    <dbReference type="NCBI Taxonomy" id="561176"/>
    <lineage>
        <taxon>Bacteria</taxon>
        <taxon>Bacillati</taxon>
        <taxon>Actinomycetota</taxon>
        <taxon>Actinomycetes</taxon>
        <taxon>Jiangellales</taxon>
        <taxon>Jiangellaceae</taxon>
        <taxon>Jiangella</taxon>
    </lineage>
</organism>
<dbReference type="InterPro" id="IPR036318">
    <property type="entry name" value="FAD-bd_PCMH-like_sf"/>
</dbReference>
<dbReference type="PANTHER" id="PTHR42973">
    <property type="entry name" value="BINDING OXIDOREDUCTASE, PUTATIVE (AFU_ORTHOLOGUE AFUA_1G17690)-RELATED"/>
    <property type="match status" value="1"/>
</dbReference>
<keyword evidence="4" id="KW-0274">FAD</keyword>
<dbReference type="Gene3D" id="3.30.465.10">
    <property type="match status" value="1"/>
</dbReference>
<sequence length="423" mass="44100">MTTTAGAEPRPLAVVGCRSAADVAGAIDLARRHGVPAVPRSGGHCFAGRSWTPGVVVDVRPMRTVTVAGDRVTVGAGVRLGELYAELARHGMTLPAGCGPTVGIAGLTLGGGFGVLGRRYGLTADRLTAARVVLAGGRVVDCDEEHDADLFWALRGAGGGQFGVVTELIFRAVPEPEVTAFHLTWPGAAAAAVLAAWQEWSPDGPDELAASLLLVGGPDPGRPPVVNVFGTLLGAEPETAALLARLTAQVGTRPATTDVATRPYAATKQHLADLGARMAGPAPEHRPLSRSEYVARALPAEAVAALVDGLARDRVAGETRELDVSPWGGAYTRVPVGATAFAHRDARFLVKHAVTGPDPAGWLDRSWAAAHPWGTGGVYPNFPDPRLDDPLRAYHGPNLARLRRVKAAYDPGGFFDFPQAIRA</sequence>
<proteinExistence type="inferred from homology"/>
<accession>A0A1H5LTC4</accession>
<reference evidence="8" key="1">
    <citation type="submission" date="2016-10" db="EMBL/GenBank/DDBJ databases">
        <authorList>
            <person name="Varghese N."/>
            <person name="Submissions S."/>
        </authorList>
    </citation>
    <scope>NUCLEOTIDE SEQUENCE [LARGE SCALE GENOMIC DNA]</scope>
    <source>
        <strain evidence="8">DSM 45237</strain>
    </source>
</reference>
<dbReference type="InterPro" id="IPR006094">
    <property type="entry name" value="Oxid_FAD_bind_N"/>
</dbReference>
<dbReference type="Pfam" id="PF01565">
    <property type="entry name" value="FAD_binding_4"/>
    <property type="match status" value="1"/>
</dbReference>
<dbReference type="STRING" id="561176.SAMN04488561_2730"/>
<keyword evidence="3" id="KW-0285">Flavoprotein</keyword>
<gene>
    <name evidence="7" type="ORF">SAMN04488561_2730</name>
</gene>
<dbReference type="Proteomes" id="UP000181980">
    <property type="component" value="Unassembled WGS sequence"/>
</dbReference>
<dbReference type="EMBL" id="FNUC01000003">
    <property type="protein sequence ID" value="SEE79661.1"/>
    <property type="molecule type" value="Genomic_DNA"/>
</dbReference>
<comment type="similarity">
    <text evidence="2">Belongs to the oxygen-dependent FAD-linked oxidoreductase family.</text>
</comment>
<evidence type="ECO:0000256" key="5">
    <source>
        <dbReference type="ARBA" id="ARBA00023002"/>
    </source>
</evidence>
<protein>
    <submittedName>
        <fullName evidence="7">FAD/FMN-containing dehydrogenase</fullName>
    </submittedName>
</protein>
<dbReference type="InterPro" id="IPR016167">
    <property type="entry name" value="FAD-bd_PCMH_sub1"/>
</dbReference>
<keyword evidence="8" id="KW-1185">Reference proteome</keyword>
<dbReference type="InterPro" id="IPR016169">
    <property type="entry name" value="FAD-bd_PCMH_sub2"/>
</dbReference>
<dbReference type="AlphaFoldDB" id="A0A1H5LTC4"/>
<comment type="cofactor">
    <cofactor evidence="1">
        <name>FAD</name>
        <dbReference type="ChEBI" id="CHEBI:57692"/>
    </cofactor>
</comment>
<evidence type="ECO:0000256" key="4">
    <source>
        <dbReference type="ARBA" id="ARBA00022827"/>
    </source>
</evidence>
<keyword evidence="5" id="KW-0560">Oxidoreductase</keyword>
<dbReference type="PROSITE" id="PS51387">
    <property type="entry name" value="FAD_PCMH"/>
    <property type="match status" value="1"/>
</dbReference>
<name>A0A1H5LTC4_9ACTN</name>
<dbReference type="InterPro" id="IPR016166">
    <property type="entry name" value="FAD-bd_PCMH"/>
</dbReference>
<evidence type="ECO:0000313" key="8">
    <source>
        <dbReference type="Proteomes" id="UP000181980"/>
    </source>
</evidence>
<dbReference type="RefSeq" id="WP_069113480.1">
    <property type="nucleotide sequence ID" value="NZ_FNUC01000003.1"/>
</dbReference>
<dbReference type="InterPro" id="IPR050416">
    <property type="entry name" value="FAD-linked_Oxidoreductase"/>
</dbReference>
<dbReference type="GO" id="GO:0016491">
    <property type="term" value="F:oxidoreductase activity"/>
    <property type="evidence" value="ECO:0007669"/>
    <property type="project" value="UniProtKB-KW"/>
</dbReference>
<dbReference type="PANTHER" id="PTHR42973:SF39">
    <property type="entry name" value="FAD-BINDING PCMH-TYPE DOMAIN-CONTAINING PROTEIN"/>
    <property type="match status" value="1"/>
</dbReference>
<evidence type="ECO:0000256" key="3">
    <source>
        <dbReference type="ARBA" id="ARBA00022630"/>
    </source>
</evidence>
<evidence type="ECO:0000313" key="7">
    <source>
        <dbReference type="EMBL" id="SEE79661.1"/>
    </source>
</evidence>
<evidence type="ECO:0000259" key="6">
    <source>
        <dbReference type="PROSITE" id="PS51387"/>
    </source>
</evidence>
<dbReference type="InterPro" id="IPR012951">
    <property type="entry name" value="BBE"/>
</dbReference>
<dbReference type="SUPFAM" id="SSF56176">
    <property type="entry name" value="FAD-binding/transporter-associated domain-like"/>
    <property type="match status" value="1"/>
</dbReference>
<evidence type="ECO:0000256" key="1">
    <source>
        <dbReference type="ARBA" id="ARBA00001974"/>
    </source>
</evidence>
<dbReference type="GO" id="GO:0071949">
    <property type="term" value="F:FAD binding"/>
    <property type="evidence" value="ECO:0007669"/>
    <property type="project" value="InterPro"/>
</dbReference>
<dbReference type="OrthoDB" id="9775082at2"/>
<dbReference type="Gene3D" id="3.30.43.10">
    <property type="entry name" value="Uridine Diphospho-n-acetylenolpyruvylglucosamine Reductase, domain 2"/>
    <property type="match status" value="1"/>
</dbReference>
<dbReference type="Pfam" id="PF08031">
    <property type="entry name" value="BBE"/>
    <property type="match status" value="1"/>
</dbReference>
<feature type="domain" description="FAD-binding PCMH-type" evidence="6">
    <location>
        <begin position="7"/>
        <end position="175"/>
    </location>
</feature>
<dbReference type="Gene3D" id="3.40.462.20">
    <property type="match status" value="1"/>
</dbReference>